<organism evidence="1 2">
    <name type="scientific">Halobacillus shinanisalinarum</name>
    <dbReference type="NCBI Taxonomy" id="2932258"/>
    <lineage>
        <taxon>Bacteria</taxon>
        <taxon>Bacillati</taxon>
        <taxon>Bacillota</taxon>
        <taxon>Bacilli</taxon>
        <taxon>Bacillales</taxon>
        <taxon>Bacillaceae</taxon>
        <taxon>Halobacillus</taxon>
    </lineage>
</organism>
<keyword evidence="2" id="KW-1185">Reference proteome</keyword>
<accession>A0ABY4H7P7</accession>
<gene>
    <name evidence="1" type="ORF">MUO14_08775</name>
</gene>
<name>A0ABY4H7P7_9BACI</name>
<dbReference type="Proteomes" id="UP000831880">
    <property type="component" value="Chromosome"/>
</dbReference>
<dbReference type="PANTHER" id="PTHR43745">
    <property type="entry name" value="NITROREDUCTASE MJ1384-RELATED"/>
    <property type="match status" value="1"/>
</dbReference>
<proteinExistence type="predicted"/>
<dbReference type="RefSeq" id="WP_244754857.1">
    <property type="nucleotide sequence ID" value="NZ_CP095074.1"/>
</dbReference>
<reference evidence="1 2" key="1">
    <citation type="submission" date="2022-04" db="EMBL/GenBank/DDBJ databases">
        <title>Halobacillus sp. isolated from saltern.</title>
        <authorList>
            <person name="Won M."/>
            <person name="Lee C.-M."/>
            <person name="Woen H.-Y."/>
            <person name="Kwon S.-W."/>
        </authorList>
    </citation>
    <scope>NUCLEOTIDE SEQUENCE [LARGE SCALE GENOMIC DNA]</scope>
    <source>
        <strain evidence="1 2">SSTM10-2</strain>
    </source>
</reference>
<dbReference type="InterPro" id="IPR000415">
    <property type="entry name" value="Nitroreductase-like"/>
</dbReference>
<protein>
    <submittedName>
        <fullName evidence="1">Uncharacterized protein</fullName>
    </submittedName>
</protein>
<dbReference type="InterPro" id="IPR052544">
    <property type="entry name" value="Bacteriocin_Proc_Enz"/>
</dbReference>
<dbReference type="EMBL" id="CP095074">
    <property type="protein sequence ID" value="UOQ95002.1"/>
    <property type="molecule type" value="Genomic_DNA"/>
</dbReference>
<dbReference type="Gene3D" id="3.40.109.10">
    <property type="entry name" value="NADH Oxidase"/>
    <property type="match status" value="1"/>
</dbReference>
<dbReference type="PANTHER" id="PTHR43745:SF2">
    <property type="entry name" value="NITROREDUCTASE MJ1384-RELATED"/>
    <property type="match status" value="1"/>
</dbReference>
<evidence type="ECO:0000313" key="2">
    <source>
        <dbReference type="Proteomes" id="UP000831880"/>
    </source>
</evidence>
<evidence type="ECO:0000313" key="1">
    <source>
        <dbReference type="EMBL" id="UOQ95002.1"/>
    </source>
</evidence>
<sequence length="140" mass="16099">MRKSYKQFHKESNWPPVYQPSAVQKQEECLSSEYFYLSYRSLNEDLSSCIQGRRSSKAIGIEKMIGKEDLGTFLKWSVGILENENGRRAYPSAGQLYANQVFVAIKEVDNVEAGLYKYHHEDHALTFVSGNWNVRNAVVQ</sequence>